<evidence type="ECO:0000256" key="4">
    <source>
        <dbReference type="PIRNR" id="PIRNR015947"/>
    </source>
</evidence>
<organism evidence="7 8">
    <name type="scientific">Blepharisma stoltei</name>
    <dbReference type="NCBI Taxonomy" id="1481888"/>
    <lineage>
        <taxon>Eukaryota</taxon>
        <taxon>Sar</taxon>
        <taxon>Alveolata</taxon>
        <taxon>Ciliophora</taxon>
        <taxon>Postciliodesmatophora</taxon>
        <taxon>Heterotrichea</taxon>
        <taxon>Heterotrichida</taxon>
        <taxon>Blepharismidae</taxon>
        <taxon>Blepharisma</taxon>
    </lineage>
</organism>
<evidence type="ECO:0000256" key="2">
    <source>
        <dbReference type="ARBA" id="ARBA00022737"/>
    </source>
</evidence>
<dbReference type="FunFam" id="1.25.10.10:FF:000017">
    <property type="entry name" value="26S proteasome non-ATPase regulatory subunit 1"/>
    <property type="match status" value="1"/>
</dbReference>
<dbReference type="GO" id="GO:0005634">
    <property type="term" value="C:nucleus"/>
    <property type="evidence" value="ECO:0007669"/>
    <property type="project" value="TreeGrafter"/>
</dbReference>
<comment type="caution">
    <text evidence="7">The sequence shown here is derived from an EMBL/GenBank/DDBJ whole genome shotgun (WGS) entry which is preliminary data.</text>
</comment>
<dbReference type="Pfam" id="PF13646">
    <property type="entry name" value="HEAT_2"/>
    <property type="match status" value="1"/>
</dbReference>
<dbReference type="InterPro" id="IPR016024">
    <property type="entry name" value="ARM-type_fold"/>
</dbReference>
<keyword evidence="8" id="KW-1185">Reference proteome</keyword>
<dbReference type="GO" id="GO:0043161">
    <property type="term" value="P:proteasome-mediated ubiquitin-dependent protein catabolic process"/>
    <property type="evidence" value="ECO:0007669"/>
    <property type="project" value="TreeGrafter"/>
</dbReference>
<dbReference type="GO" id="GO:0008540">
    <property type="term" value="C:proteasome regulatory particle, base subcomplex"/>
    <property type="evidence" value="ECO:0007669"/>
    <property type="project" value="UniProtKB-UniRule"/>
</dbReference>
<dbReference type="Gene3D" id="1.25.10.10">
    <property type="entry name" value="Leucine-rich Repeat Variant"/>
    <property type="match status" value="1"/>
</dbReference>
<feature type="domain" description="26S proteasome non-ATPase regulatory subunit 1/RPN2 N-terminal" evidence="6">
    <location>
        <begin position="7"/>
        <end position="309"/>
    </location>
</feature>
<evidence type="ECO:0000256" key="1">
    <source>
        <dbReference type="ARBA" id="ARBA00006308"/>
    </source>
</evidence>
<comment type="similarity">
    <text evidence="1 4">Belongs to the proteasome subunit S1 family.</text>
</comment>
<reference evidence="7" key="1">
    <citation type="submission" date="2021-09" db="EMBL/GenBank/DDBJ databases">
        <authorList>
            <consortium name="AG Swart"/>
            <person name="Singh M."/>
            <person name="Singh A."/>
            <person name="Seah K."/>
            <person name="Emmerich C."/>
        </authorList>
    </citation>
    <scope>NUCLEOTIDE SEQUENCE</scope>
    <source>
        <strain evidence="7">ATCC30299</strain>
    </source>
</reference>
<evidence type="ECO:0000259" key="6">
    <source>
        <dbReference type="Pfam" id="PF21505"/>
    </source>
</evidence>
<dbReference type="InterPro" id="IPR048570">
    <property type="entry name" value="PSMD1_RPN2_N"/>
</dbReference>
<dbReference type="PANTHER" id="PTHR10943">
    <property type="entry name" value="26S PROTEASOME NON-ATPASE REGULATORY SUBUNIT"/>
    <property type="match status" value="1"/>
</dbReference>
<dbReference type="Proteomes" id="UP001162131">
    <property type="component" value="Unassembled WGS sequence"/>
</dbReference>
<accession>A0AAU9K429</accession>
<feature type="domain" description="26S proteasome regulatory subunit RPN2 C-terminal" evidence="5">
    <location>
        <begin position="757"/>
        <end position="897"/>
    </location>
</feature>
<keyword evidence="3 4" id="KW-0647">Proteasome</keyword>
<dbReference type="InterPro" id="IPR040623">
    <property type="entry name" value="RPN2_C"/>
</dbReference>
<dbReference type="Pfam" id="PF21505">
    <property type="entry name" value="RPN2_N"/>
    <property type="match status" value="1"/>
</dbReference>
<dbReference type="PIRSF" id="PIRSF015947">
    <property type="entry name" value="26S_Psome_Rpn2"/>
    <property type="match status" value="1"/>
</dbReference>
<proteinExistence type="inferred from homology"/>
<dbReference type="Pfam" id="PF01851">
    <property type="entry name" value="PC_rep"/>
    <property type="match status" value="1"/>
</dbReference>
<name>A0AAU9K429_9CILI</name>
<dbReference type="GO" id="GO:0030234">
    <property type="term" value="F:enzyme regulator activity"/>
    <property type="evidence" value="ECO:0007669"/>
    <property type="project" value="UniProtKB-UniRule"/>
</dbReference>
<dbReference type="InterPro" id="IPR016642">
    <property type="entry name" value="26S_Psome_Rpn2"/>
</dbReference>
<evidence type="ECO:0008006" key="9">
    <source>
        <dbReference type="Google" id="ProtNLM"/>
    </source>
</evidence>
<evidence type="ECO:0000313" key="8">
    <source>
        <dbReference type="Proteomes" id="UP001162131"/>
    </source>
</evidence>
<protein>
    <recommendedName>
        <fullName evidence="9">26S proteasome regulatory subunit RPN2</fullName>
    </recommendedName>
</protein>
<keyword evidence="2" id="KW-0677">Repeat</keyword>
<dbReference type="EMBL" id="CAJZBQ010000046">
    <property type="protein sequence ID" value="CAG9328733.1"/>
    <property type="molecule type" value="Genomic_DNA"/>
</dbReference>
<gene>
    <name evidence="7" type="ORF">BSTOLATCC_MIC46724</name>
</gene>
<dbReference type="GO" id="GO:0042176">
    <property type="term" value="P:regulation of protein catabolic process"/>
    <property type="evidence" value="ECO:0007669"/>
    <property type="project" value="UniProtKB-UniRule"/>
</dbReference>
<dbReference type="InterPro" id="IPR002015">
    <property type="entry name" value="Proteasome/cyclosome_rpt"/>
</dbReference>
<dbReference type="PANTHER" id="PTHR10943:SF2">
    <property type="entry name" value="26S PROTEASOME NON-ATPASE REGULATORY SUBUNIT 1"/>
    <property type="match status" value="1"/>
</dbReference>
<dbReference type="GO" id="GO:0034515">
    <property type="term" value="C:proteasome storage granule"/>
    <property type="evidence" value="ECO:0007669"/>
    <property type="project" value="TreeGrafter"/>
</dbReference>
<dbReference type="AlphaFoldDB" id="A0AAU9K429"/>
<evidence type="ECO:0000313" key="7">
    <source>
        <dbReference type="EMBL" id="CAG9328733.1"/>
    </source>
</evidence>
<evidence type="ECO:0000256" key="3">
    <source>
        <dbReference type="ARBA" id="ARBA00022942"/>
    </source>
</evidence>
<sequence>MAVVLSSAKSLISLFKDEDPVMKAFALQKLSDVAQYFWHEIASQLQEIHRLALDPSYPHHELAAYLAAQIHYHLENYTEALQLALESGHYFNISSKTDFTQTLVSRCIDQYVEIQVKNYEAKNPEDRVPVNEKMEFVVEQMFDRCFLDGEFKQAIGIAIEARRLDKLEIAIVKSNNIKALLQYTYGIVKDIIIPREFRKDIVGCLVKLHMSLADLDYGAITECKFFLNDSQAVSDMLTNLIENEPLLALQLSFDLVENQNQLFLNEISKCLSQTQPRDQTATAMRDRVILVLTGRSTIDINLDFLKTKNNSDKLIINKVKTIVEFKNSVTHGAAIFANAFMHAGTSDDSFLRDNLTWVAKATNWSKFSAAASLGVIHRGNISKALEILKPYLPTDGRASTGSQYSEGGALYAMGLIHANYALPEAVNFILNSLSGNSRNEVIQHGACLGLGLTTMATHDMTMFEHLKNVLYTDSANSGEAAAYAMGLVMLGSASEAAISDMLAYAHETQHEKIIRALGIGLSLVMYRREEEADTLITQLLTDKDPILRYGAAYTMATAYVGTSNAKIIKKLLHIAVSDVDYDVRKAAVTAIGFVLHRMPEQVPKVVALLSESYNPYVRQGSAIAIGIACAGNPIPEALNILETLTTDSVNFVRQSAFIAMAMVYMQQTKTTANKVDKFREKIDKIVNEKHQDVLTKMGAIVALGILDAGGRNMTIALDSKSGNNRAAATAGLVLSLQFWYWFPMLHMFCLSFSPSGLIGVNSDLQVPNTFTVKSKAKPSQFGYPPKTEVPSNEKAGKIASAVLSTTNKVKARAAAKRGEKSMDIVEAKPEEEKKEEEVKKEEPVIIEPEEEILTNPSRVLPSQEGVIEFLEDSRYLPVIRDRKCGIIMIRENKQYVQEEKANVALDTTNMETEAMPEEFVFDPEIQKDHH</sequence>
<dbReference type="InterPro" id="IPR011989">
    <property type="entry name" value="ARM-like"/>
</dbReference>
<dbReference type="Pfam" id="PF18004">
    <property type="entry name" value="RPN2_C"/>
    <property type="match status" value="1"/>
</dbReference>
<evidence type="ECO:0000259" key="5">
    <source>
        <dbReference type="Pfam" id="PF18004"/>
    </source>
</evidence>
<dbReference type="SUPFAM" id="SSF48371">
    <property type="entry name" value="ARM repeat"/>
    <property type="match status" value="1"/>
</dbReference>